<organism evidence="1 2">
    <name type="scientific">Frankia canadensis</name>
    <dbReference type="NCBI Taxonomy" id="1836972"/>
    <lineage>
        <taxon>Bacteria</taxon>
        <taxon>Bacillati</taxon>
        <taxon>Actinomycetota</taxon>
        <taxon>Actinomycetes</taxon>
        <taxon>Frankiales</taxon>
        <taxon>Frankiaceae</taxon>
        <taxon>Frankia</taxon>
    </lineage>
</organism>
<evidence type="ECO:0000313" key="2">
    <source>
        <dbReference type="Proteomes" id="UP000234331"/>
    </source>
</evidence>
<gene>
    <name evidence="1" type="ORF">FRACA_390041</name>
</gene>
<accession>A0A2I2KW72</accession>
<name>A0A2I2KW72_9ACTN</name>
<dbReference type="AlphaFoldDB" id="A0A2I2KW72"/>
<protein>
    <submittedName>
        <fullName evidence="1">Uncharacterized protein</fullName>
    </submittedName>
</protein>
<dbReference type="EMBL" id="FZMO01000323">
    <property type="protein sequence ID" value="SNQ49927.1"/>
    <property type="molecule type" value="Genomic_DNA"/>
</dbReference>
<keyword evidence="2" id="KW-1185">Reference proteome</keyword>
<reference evidence="1 2" key="1">
    <citation type="submission" date="2017-06" db="EMBL/GenBank/DDBJ databases">
        <authorList>
            <person name="Kim H.J."/>
            <person name="Triplett B.A."/>
        </authorList>
    </citation>
    <scope>NUCLEOTIDE SEQUENCE [LARGE SCALE GENOMIC DNA]</scope>
    <source>
        <strain evidence="1">FRACA_ARgP5</strain>
    </source>
</reference>
<evidence type="ECO:0000313" key="1">
    <source>
        <dbReference type="EMBL" id="SNQ49927.1"/>
    </source>
</evidence>
<dbReference type="Proteomes" id="UP000234331">
    <property type="component" value="Unassembled WGS sequence"/>
</dbReference>
<sequence>MADRCSWCGGAVLCGRCLEGQAAAVLEAVLAVEEDAAAPLPAPEADDASAVVDEDESPDEEALELMASMVVSFGRCCVDPPEELERLSFL</sequence>
<dbReference type="RefSeq" id="WP_243407822.1">
    <property type="nucleotide sequence ID" value="NZ_FZMO01000323.1"/>
</dbReference>
<proteinExistence type="predicted"/>